<reference evidence="2 3" key="1">
    <citation type="submission" date="2020-04" db="EMBL/GenBank/DDBJ databases">
        <title>Characterization and engineering of Streptomyces griseofuscus DSM40191 as a potential heterologous host for expression of BGCs.</title>
        <authorList>
            <person name="Gren T."/>
            <person name="Whitford C.M."/>
            <person name="Mohite O.S."/>
            <person name="Joergensen T.S."/>
            <person name="Nielsen J.B."/>
            <person name="Lee S.Y."/>
            <person name="Weber T."/>
        </authorList>
    </citation>
    <scope>NUCLEOTIDE SEQUENCE [LARGE SCALE GENOMIC DNA]</scope>
    <source>
        <strain evidence="2 3">DSM 40191</strain>
    </source>
</reference>
<keyword evidence="1" id="KW-1133">Transmembrane helix</keyword>
<evidence type="ECO:0000313" key="3">
    <source>
        <dbReference type="Proteomes" id="UP000516422"/>
    </source>
</evidence>
<dbReference type="RefSeq" id="WP_037661494.1">
    <property type="nucleotide sequence ID" value="NZ_CP051006.1"/>
</dbReference>
<evidence type="ECO:0000313" key="2">
    <source>
        <dbReference type="EMBL" id="QNT95600.1"/>
    </source>
</evidence>
<dbReference type="EMBL" id="CP051006">
    <property type="protein sequence ID" value="QNT95600.1"/>
    <property type="molecule type" value="Genomic_DNA"/>
</dbReference>
<protein>
    <submittedName>
        <fullName evidence="2">Uncharacterized protein</fullName>
    </submittedName>
</protein>
<feature type="transmembrane region" description="Helical" evidence="1">
    <location>
        <begin position="25"/>
        <end position="45"/>
    </location>
</feature>
<dbReference type="KEGG" id="sgf:HEP81_05347"/>
<keyword evidence="1" id="KW-0472">Membrane</keyword>
<name>A0A7H1Q5M0_9ACTN</name>
<evidence type="ECO:0000256" key="1">
    <source>
        <dbReference type="SAM" id="Phobius"/>
    </source>
</evidence>
<organism evidence="2 3">
    <name type="scientific">Streptomyces griseofuscus</name>
    <dbReference type="NCBI Taxonomy" id="146922"/>
    <lineage>
        <taxon>Bacteria</taxon>
        <taxon>Bacillati</taxon>
        <taxon>Actinomycetota</taxon>
        <taxon>Actinomycetes</taxon>
        <taxon>Kitasatosporales</taxon>
        <taxon>Streptomycetaceae</taxon>
        <taxon>Streptomyces</taxon>
    </lineage>
</organism>
<proteinExistence type="predicted"/>
<dbReference type="GeneID" id="91464891"/>
<accession>A0A7H1Q5M0</accession>
<dbReference type="AlphaFoldDB" id="A0A7H1Q5M0"/>
<sequence length="66" mass="7000">MSYGMVLGLPLTFGGPHYGFTRGPIGFAAAVVGAGLLAFGVWSLFQMRGPRHLRRVSERPAPDSAP</sequence>
<gene>
    <name evidence="2" type="ORF">HEP81_05347</name>
</gene>
<dbReference type="Proteomes" id="UP000516422">
    <property type="component" value="Chromosome"/>
</dbReference>
<keyword evidence="1" id="KW-0812">Transmembrane</keyword>